<dbReference type="Gene3D" id="1.20.80.10">
    <property type="match status" value="1"/>
</dbReference>
<protein>
    <submittedName>
        <fullName evidence="4">ACB domain-containing protein</fullName>
    </submittedName>
</protein>
<dbReference type="WBParaSite" id="ACRNAN_scaffold5019.g12493.t1">
    <property type="protein sequence ID" value="ACRNAN_scaffold5019.g12493.t1"/>
    <property type="gene ID" value="ACRNAN_scaffold5019.g12493"/>
</dbReference>
<dbReference type="AlphaFoldDB" id="A0A914E168"/>
<accession>A0A914E168</accession>
<dbReference type="SUPFAM" id="SSF47027">
    <property type="entry name" value="Acyl-CoA binding protein"/>
    <property type="match status" value="1"/>
</dbReference>
<evidence type="ECO:0000259" key="2">
    <source>
        <dbReference type="PROSITE" id="PS51228"/>
    </source>
</evidence>
<dbReference type="PROSITE" id="PS51228">
    <property type="entry name" value="ACB_2"/>
    <property type="match status" value="1"/>
</dbReference>
<evidence type="ECO:0000256" key="1">
    <source>
        <dbReference type="SAM" id="MobiDB-lite"/>
    </source>
</evidence>
<reference evidence="4" key="1">
    <citation type="submission" date="2022-11" db="UniProtKB">
        <authorList>
            <consortium name="WormBaseParasite"/>
        </authorList>
    </citation>
    <scope>IDENTIFICATION</scope>
</reference>
<proteinExistence type="predicted"/>
<dbReference type="InterPro" id="IPR014352">
    <property type="entry name" value="FERM/acyl-CoA-bd_prot_sf"/>
</dbReference>
<dbReference type="Pfam" id="PF00887">
    <property type="entry name" value="ACBP"/>
    <property type="match status" value="1"/>
</dbReference>
<dbReference type="InterPro" id="IPR000582">
    <property type="entry name" value="Acyl-CoA-binding_protein"/>
</dbReference>
<dbReference type="InterPro" id="IPR035984">
    <property type="entry name" value="Acyl-CoA-binding_sf"/>
</dbReference>
<feature type="region of interest" description="Disordered" evidence="1">
    <location>
        <begin position="68"/>
        <end position="93"/>
    </location>
</feature>
<dbReference type="GO" id="GO:0000062">
    <property type="term" value="F:fatty-acyl-CoA binding"/>
    <property type="evidence" value="ECO:0007669"/>
    <property type="project" value="InterPro"/>
</dbReference>
<feature type="domain" description="ACB" evidence="2">
    <location>
        <begin position="1"/>
        <end position="53"/>
    </location>
</feature>
<organism evidence="3 4">
    <name type="scientific">Acrobeloides nanus</name>
    <dbReference type="NCBI Taxonomy" id="290746"/>
    <lineage>
        <taxon>Eukaryota</taxon>
        <taxon>Metazoa</taxon>
        <taxon>Ecdysozoa</taxon>
        <taxon>Nematoda</taxon>
        <taxon>Chromadorea</taxon>
        <taxon>Rhabditida</taxon>
        <taxon>Tylenchina</taxon>
        <taxon>Cephalobomorpha</taxon>
        <taxon>Cephaloboidea</taxon>
        <taxon>Cephalobidae</taxon>
        <taxon>Acrobeloides</taxon>
    </lineage>
</organism>
<evidence type="ECO:0000313" key="3">
    <source>
        <dbReference type="Proteomes" id="UP000887540"/>
    </source>
</evidence>
<dbReference type="Proteomes" id="UP000887540">
    <property type="component" value="Unplaced"/>
</dbReference>
<name>A0A914E168_9BILA</name>
<sequence length="93" mass="10567">AFLGDIDEEEPPKDDILKHRKHDAWKQFKGLSQKEAQTKYIDLVNSLLAEGKPREYMTKAGHEYPSYGDDLAKNTIPFPKKPEGSFESHGIGH</sequence>
<keyword evidence="3" id="KW-1185">Reference proteome</keyword>
<evidence type="ECO:0000313" key="4">
    <source>
        <dbReference type="WBParaSite" id="ACRNAN_scaffold5019.g12493.t1"/>
    </source>
</evidence>